<accession>A0A2Z7C602</accession>
<gene>
    <name evidence="1" type="ORF">F511_21344</name>
</gene>
<evidence type="ECO:0000313" key="1">
    <source>
        <dbReference type="EMBL" id="KZV41899.1"/>
    </source>
</evidence>
<keyword evidence="2" id="KW-1185">Reference proteome</keyword>
<name>A0A2Z7C602_9LAMI</name>
<evidence type="ECO:0000313" key="2">
    <source>
        <dbReference type="Proteomes" id="UP000250235"/>
    </source>
</evidence>
<dbReference type="Proteomes" id="UP000250235">
    <property type="component" value="Unassembled WGS sequence"/>
</dbReference>
<dbReference type="EMBL" id="KQ999334">
    <property type="protein sequence ID" value="KZV41899.1"/>
    <property type="molecule type" value="Genomic_DNA"/>
</dbReference>
<keyword evidence="1" id="KW-0418">Kinase</keyword>
<dbReference type="GO" id="GO:0016301">
    <property type="term" value="F:kinase activity"/>
    <property type="evidence" value="ECO:0007669"/>
    <property type="project" value="UniProtKB-KW"/>
</dbReference>
<proteinExistence type="predicted"/>
<organism evidence="1 2">
    <name type="scientific">Dorcoceras hygrometricum</name>
    <dbReference type="NCBI Taxonomy" id="472368"/>
    <lineage>
        <taxon>Eukaryota</taxon>
        <taxon>Viridiplantae</taxon>
        <taxon>Streptophyta</taxon>
        <taxon>Embryophyta</taxon>
        <taxon>Tracheophyta</taxon>
        <taxon>Spermatophyta</taxon>
        <taxon>Magnoliopsida</taxon>
        <taxon>eudicotyledons</taxon>
        <taxon>Gunneridae</taxon>
        <taxon>Pentapetalae</taxon>
        <taxon>asterids</taxon>
        <taxon>lamiids</taxon>
        <taxon>Lamiales</taxon>
        <taxon>Gesneriaceae</taxon>
        <taxon>Didymocarpoideae</taxon>
        <taxon>Trichosporeae</taxon>
        <taxon>Loxocarpinae</taxon>
        <taxon>Dorcoceras</taxon>
    </lineage>
</organism>
<reference evidence="1 2" key="1">
    <citation type="journal article" date="2015" name="Proc. Natl. Acad. Sci. U.S.A.">
        <title>The resurrection genome of Boea hygrometrica: A blueprint for survival of dehydration.</title>
        <authorList>
            <person name="Xiao L."/>
            <person name="Yang G."/>
            <person name="Zhang L."/>
            <person name="Yang X."/>
            <person name="Zhao S."/>
            <person name="Ji Z."/>
            <person name="Zhou Q."/>
            <person name="Hu M."/>
            <person name="Wang Y."/>
            <person name="Chen M."/>
            <person name="Xu Y."/>
            <person name="Jin H."/>
            <person name="Xiao X."/>
            <person name="Hu G."/>
            <person name="Bao F."/>
            <person name="Hu Y."/>
            <person name="Wan P."/>
            <person name="Li L."/>
            <person name="Deng X."/>
            <person name="Kuang T."/>
            <person name="Xiang C."/>
            <person name="Zhu J.K."/>
            <person name="Oliver M.J."/>
            <person name="He Y."/>
        </authorList>
    </citation>
    <scope>NUCLEOTIDE SEQUENCE [LARGE SCALE GENOMIC DNA]</scope>
    <source>
        <strain evidence="2">cv. XS01</strain>
    </source>
</reference>
<dbReference type="AlphaFoldDB" id="A0A2Z7C602"/>
<keyword evidence="1" id="KW-0808">Transferase</keyword>
<protein>
    <submittedName>
        <fullName evidence="1">Shikimate kinase, chloroplastic-like</fullName>
    </submittedName>
</protein>
<sequence>MVKRLETSPHDPLGITDSACKNQLVMVRVQYDPFNSNIPIESMTIGKSRVARDSIAMHTSWKSNSDITCATSIGYHTQGRAMSPRQRSIDSYMHRDLTHSRNLMTPTEKGCSARAGRHELNLYGEVCLSTGLRCKEHQAGSTSLVQEQFRDQAKKYLVKSRTVQAQIKCSVQVWCSSAETGCFSERLDEIEVTPFDGDEEESVCKGYLISLHRTKLAWKNASWISTSHQIGIDPDKL</sequence>